<sequence>MYEVCVVLVIISFCVGTYTGPNKIAIVNEEQTYINKSYQPCSYRSGCLFSNLPCPLLLSIPNTTEKEYYATTEEAQDGFQKGDVWAILHFTKNYSLALVTRIFLQEATDEDTLQQSQVKVWLRGDYANNTVDFQHIFKKFILNFCGPTFIEENNIGILVFYENVINPGLQKLAVVNKELIIANGSNQFCLTRERATTAIMVTIGHYSKKKDFINA</sequence>
<feature type="signal peptide" evidence="1">
    <location>
        <begin position="1"/>
        <end position="19"/>
    </location>
</feature>
<accession>A0A9N9SZK6</accession>
<protein>
    <submittedName>
        <fullName evidence="2">Uncharacterized protein</fullName>
    </submittedName>
</protein>
<name>A0A9N9SZK6_DIABA</name>
<reference evidence="2" key="1">
    <citation type="submission" date="2022-01" db="EMBL/GenBank/DDBJ databases">
        <authorList>
            <person name="King R."/>
        </authorList>
    </citation>
    <scope>NUCLEOTIDE SEQUENCE</scope>
</reference>
<proteinExistence type="predicted"/>
<organism evidence="2 3">
    <name type="scientific">Diabrotica balteata</name>
    <name type="common">Banded cucumber beetle</name>
    <dbReference type="NCBI Taxonomy" id="107213"/>
    <lineage>
        <taxon>Eukaryota</taxon>
        <taxon>Metazoa</taxon>
        <taxon>Ecdysozoa</taxon>
        <taxon>Arthropoda</taxon>
        <taxon>Hexapoda</taxon>
        <taxon>Insecta</taxon>
        <taxon>Pterygota</taxon>
        <taxon>Neoptera</taxon>
        <taxon>Endopterygota</taxon>
        <taxon>Coleoptera</taxon>
        <taxon>Polyphaga</taxon>
        <taxon>Cucujiformia</taxon>
        <taxon>Chrysomeloidea</taxon>
        <taxon>Chrysomelidae</taxon>
        <taxon>Galerucinae</taxon>
        <taxon>Diabroticina</taxon>
        <taxon>Diabroticites</taxon>
        <taxon>Diabrotica</taxon>
    </lineage>
</organism>
<dbReference type="Proteomes" id="UP001153709">
    <property type="component" value="Chromosome 3"/>
</dbReference>
<keyword evidence="1" id="KW-0732">Signal</keyword>
<keyword evidence="3" id="KW-1185">Reference proteome</keyword>
<evidence type="ECO:0000313" key="2">
    <source>
        <dbReference type="EMBL" id="CAG9831173.1"/>
    </source>
</evidence>
<evidence type="ECO:0000313" key="3">
    <source>
        <dbReference type="Proteomes" id="UP001153709"/>
    </source>
</evidence>
<dbReference type="EMBL" id="OU898278">
    <property type="protein sequence ID" value="CAG9831173.1"/>
    <property type="molecule type" value="Genomic_DNA"/>
</dbReference>
<evidence type="ECO:0000256" key="1">
    <source>
        <dbReference type="SAM" id="SignalP"/>
    </source>
</evidence>
<feature type="chain" id="PRO_5040299321" evidence="1">
    <location>
        <begin position="20"/>
        <end position="215"/>
    </location>
</feature>
<gene>
    <name evidence="2" type="ORF">DIABBA_LOCUS4795</name>
</gene>
<dbReference type="AlphaFoldDB" id="A0A9N9SZK6"/>
<dbReference type="OrthoDB" id="6920612at2759"/>